<dbReference type="SUPFAM" id="SSF46785">
    <property type="entry name" value="Winged helix' DNA-binding domain"/>
    <property type="match status" value="1"/>
</dbReference>
<dbReference type="RefSeq" id="WP_269441682.1">
    <property type="nucleotide sequence ID" value="NZ_CP097463.1"/>
</dbReference>
<reference evidence="5" key="1">
    <citation type="submission" date="2022-05" db="EMBL/GenBank/DDBJ databases">
        <title>Jatrophihabitans sp. SB3-54 whole genome sequence.</title>
        <authorList>
            <person name="Suh M.K."/>
            <person name="Eom M.K."/>
            <person name="Kim J.S."/>
            <person name="Kim H.S."/>
            <person name="Do H.E."/>
            <person name="Shin Y.K."/>
            <person name="Lee J.-S."/>
        </authorList>
    </citation>
    <scope>NUCLEOTIDE SEQUENCE</scope>
    <source>
        <strain evidence="5">SB3-54</strain>
    </source>
</reference>
<evidence type="ECO:0000313" key="6">
    <source>
        <dbReference type="Proteomes" id="UP001164693"/>
    </source>
</evidence>
<gene>
    <name evidence="5" type="ORF">M6B22_11485</name>
</gene>
<dbReference type="InterPro" id="IPR023187">
    <property type="entry name" value="Tscrpt_reg_MarR-type_CS"/>
</dbReference>
<feature type="domain" description="HTH marR-type" evidence="4">
    <location>
        <begin position="17"/>
        <end position="147"/>
    </location>
</feature>
<protein>
    <submittedName>
        <fullName evidence="5">MarR family transcriptional regulator</fullName>
    </submittedName>
</protein>
<dbReference type="SMART" id="SM00347">
    <property type="entry name" value="HTH_MARR"/>
    <property type="match status" value="1"/>
</dbReference>
<dbReference type="CDD" id="cd00090">
    <property type="entry name" value="HTH_ARSR"/>
    <property type="match status" value="1"/>
</dbReference>
<evidence type="ECO:0000256" key="3">
    <source>
        <dbReference type="ARBA" id="ARBA00023163"/>
    </source>
</evidence>
<name>A0ABY7JRJ5_9ACTN</name>
<dbReference type="Pfam" id="PF01047">
    <property type="entry name" value="MarR"/>
    <property type="match status" value="1"/>
</dbReference>
<keyword evidence="2" id="KW-0238">DNA-binding</keyword>
<dbReference type="InterPro" id="IPR036390">
    <property type="entry name" value="WH_DNA-bd_sf"/>
</dbReference>
<dbReference type="InterPro" id="IPR011991">
    <property type="entry name" value="ArsR-like_HTH"/>
</dbReference>
<dbReference type="Gene3D" id="1.10.10.10">
    <property type="entry name" value="Winged helix-like DNA-binding domain superfamily/Winged helix DNA-binding domain"/>
    <property type="match status" value="1"/>
</dbReference>
<keyword evidence="1" id="KW-0805">Transcription regulation</keyword>
<dbReference type="EMBL" id="CP097463">
    <property type="protein sequence ID" value="WAX55179.1"/>
    <property type="molecule type" value="Genomic_DNA"/>
</dbReference>
<evidence type="ECO:0000256" key="2">
    <source>
        <dbReference type="ARBA" id="ARBA00023125"/>
    </source>
</evidence>
<dbReference type="InterPro" id="IPR036388">
    <property type="entry name" value="WH-like_DNA-bd_sf"/>
</dbReference>
<evidence type="ECO:0000313" key="5">
    <source>
        <dbReference type="EMBL" id="WAX55179.1"/>
    </source>
</evidence>
<organism evidence="5 6">
    <name type="scientific">Jatrophihabitans cynanchi</name>
    <dbReference type="NCBI Taxonomy" id="2944128"/>
    <lineage>
        <taxon>Bacteria</taxon>
        <taxon>Bacillati</taxon>
        <taxon>Actinomycetota</taxon>
        <taxon>Actinomycetes</taxon>
        <taxon>Jatrophihabitantales</taxon>
        <taxon>Jatrophihabitantaceae</taxon>
        <taxon>Jatrophihabitans</taxon>
    </lineage>
</organism>
<dbReference type="PANTHER" id="PTHR33164">
    <property type="entry name" value="TRANSCRIPTIONAL REGULATOR, MARR FAMILY"/>
    <property type="match status" value="1"/>
</dbReference>
<proteinExistence type="predicted"/>
<keyword evidence="3" id="KW-0804">Transcription</keyword>
<evidence type="ECO:0000259" key="4">
    <source>
        <dbReference type="PROSITE" id="PS50995"/>
    </source>
</evidence>
<dbReference type="InterPro" id="IPR000835">
    <property type="entry name" value="HTH_MarR-typ"/>
</dbReference>
<dbReference type="InterPro" id="IPR039422">
    <property type="entry name" value="MarR/SlyA-like"/>
</dbReference>
<sequence length="172" mass="19400">MEATEQPVLSPDVVAVADNVSQLMRSFARTRARVLDAAAHDVEWTAQLVLKCLANEGPLRSSAIAEHVRADPSTVSRQVAALVKEGLVERRADPEDGRASLLVLTDKADETVARHDDIRNRYFAAMLADWSERDLRRFADLMRRFTRDYESASTQWISERADQRHRPAEGEN</sequence>
<keyword evidence="6" id="KW-1185">Reference proteome</keyword>
<dbReference type="Proteomes" id="UP001164693">
    <property type="component" value="Chromosome"/>
</dbReference>
<dbReference type="PROSITE" id="PS01117">
    <property type="entry name" value="HTH_MARR_1"/>
    <property type="match status" value="1"/>
</dbReference>
<accession>A0ABY7JRJ5</accession>
<evidence type="ECO:0000256" key="1">
    <source>
        <dbReference type="ARBA" id="ARBA00023015"/>
    </source>
</evidence>
<dbReference type="PROSITE" id="PS50995">
    <property type="entry name" value="HTH_MARR_2"/>
    <property type="match status" value="1"/>
</dbReference>
<dbReference type="PANTHER" id="PTHR33164:SF57">
    <property type="entry name" value="MARR-FAMILY TRANSCRIPTIONAL REGULATOR"/>
    <property type="match status" value="1"/>
</dbReference>